<evidence type="ECO:0000313" key="1">
    <source>
        <dbReference type="EMBL" id="GAA0874518.1"/>
    </source>
</evidence>
<organism evidence="1 2">
    <name type="scientific">Wandonia haliotis</name>
    <dbReference type="NCBI Taxonomy" id="574963"/>
    <lineage>
        <taxon>Bacteria</taxon>
        <taxon>Pseudomonadati</taxon>
        <taxon>Bacteroidota</taxon>
        <taxon>Flavobacteriia</taxon>
        <taxon>Flavobacteriales</taxon>
        <taxon>Crocinitomicaceae</taxon>
        <taxon>Wandonia</taxon>
    </lineage>
</organism>
<evidence type="ECO:0000313" key="2">
    <source>
        <dbReference type="Proteomes" id="UP001501126"/>
    </source>
</evidence>
<comment type="caution">
    <text evidence="1">The sequence shown here is derived from an EMBL/GenBank/DDBJ whole genome shotgun (WGS) entry which is preliminary data.</text>
</comment>
<name>A0ABN1MMM9_9FLAO</name>
<dbReference type="RefSeq" id="WP_343785415.1">
    <property type="nucleotide sequence ID" value="NZ_BAAAFH010000003.1"/>
</dbReference>
<accession>A0ABN1MMM9</accession>
<dbReference type="EMBL" id="BAAAFH010000003">
    <property type="protein sequence ID" value="GAA0874518.1"/>
    <property type="molecule type" value="Genomic_DNA"/>
</dbReference>
<dbReference type="Proteomes" id="UP001501126">
    <property type="component" value="Unassembled WGS sequence"/>
</dbReference>
<protein>
    <submittedName>
        <fullName evidence="1">Uncharacterized protein</fullName>
    </submittedName>
</protein>
<sequence length="149" mass="16523">MRRVYAILATLMVLFVFTGSIGVNLYRSYCDMRGEVETFLTSGNDLCLIMEEQSLTSCCSEVSSVCKVEEGKKGGCCSEEEITIRIDLPFSQQYAAFGFTDIVFAPVSLPVVVSSVTLADCPEKSSIRVRPPPRYFGKNLLPVISVWRI</sequence>
<gene>
    <name evidence="1" type="ORF">GCM10009118_09260</name>
</gene>
<proteinExistence type="predicted"/>
<keyword evidence="2" id="KW-1185">Reference proteome</keyword>
<reference evidence="1 2" key="1">
    <citation type="journal article" date="2019" name="Int. J. Syst. Evol. Microbiol.">
        <title>The Global Catalogue of Microorganisms (GCM) 10K type strain sequencing project: providing services to taxonomists for standard genome sequencing and annotation.</title>
        <authorList>
            <consortium name="The Broad Institute Genomics Platform"/>
            <consortium name="The Broad Institute Genome Sequencing Center for Infectious Disease"/>
            <person name="Wu L."/>
            <person name="Ma J."/>
        </authorList>
    </citation>
    <scope>NUCLEOTIDE SEQUENCE [LARGE SCALE GENOMIC DNA]</scope>
    <source>
        <strain evidence="1 2">JCM 16083</strain>
    </source>
</reference>